<evidence type="ECO:0000313" key="4">
    <source>
        <dbReference type="Proteomes" id="UP000037442"/>
    </source>
</evidence>
<dbReference type="PANTHER" id="PTHR34491">
    <property type="entry name" value="A-TYPE INCLUSION PROTEIN, PUTATIVE-RELATED"/>
    <property type="match status" value="1"/>
</dbReference>
<feature type="domain" description="Bacteriophage tail tape measure N-terminal" evidence="2">
    <location>
        <begin position="45"/>
        <end position="198"/>
    </location>
</feature>
<gene>
    <name evidence="3" type="ORF">GL58_18760</name>
</gene>
<name>A0A0L7MC87_COMTE</name>
<evidence type="ECO:0000256" key="1">
    <source>
        <dbReference type="SAM" id="Coils"/>
    </source>
</evidence>
<evidence type="ECO:0000259" key="2">
    <source>
        <dbReference type="Pfam" id="PF06791"/>
    </source>
</evidence>
<proteinExistence type="predicted"/>
<comment type="caution">
    <text evidence="3">The sequence shown here is derived from an EMBL/GenBank/DDBJ whole genome shotgun (WGS) entry which is preliminary data.</text>
</comment>
<dbReference type="RefSeq" id="WP_053284369.1">
    <property type="nucleotide sequence ID" value="NZ_JNVD01000030.1"/>
</dbReference>
<protein>
    <recommendedName>
        <fullName evidence="2">Bacteriophage tail tape measure N-terminal domain-containing protein</fullName>
    </recommendedName>
</protein>
<keyword evidence="1" id="KW-0175">Coiled coil</keyword>
<dbReference type="Proteomes" id="UP000037442">
    <property type="component" value="Unassembled WGS sequence"/>
</dbReference>
<dbReference type="EMBL" id="JNVD01000030">
    <property type="protein sequence ID" value="KOC19248.1"/>
    <property type="molecule type" value="Genomic_DNA"/>
</dbReference>
<evidence type="ECO:0000313" key="3">
    <source>
        <dbReference type="EMBL" id="KOC19248.1"/>
    </source>
</evidence>
<feature type="coiled-coil region" evidence="1">
    <location>
        <begin position="522"/>
        <end position="555"/>
    </location>
</feature>
<dbReference type="PANTHER" id="PTHR34491:SF74">
    <property type="entry name" value="DUF4456 DOMAIN-CONTAINING PROTEIN"/>
    <property type="match status" value="1"/>
</dbReference>
<accession>A0A0L7MC87</accession>
<reference evidence="4" key="1">
    <citation type="submission" date="2014-06" db="EMBL/GenBank/DDBJ databases">
        <title>Draft genome sequence of C. testosteroni WDL7.</title>
        <authorList>
            <person name="Wu Y."/>
            <person name="Seshan H."/>
            <person name="Arumugam K."/>
        </authorList>
    </citation>
    <scope>NUCLEOTIDE SEQUENCE [LARGE SCALE GENOMIC DNA]</scope>
    <source>
        <strain evidence="4">WDL7</strain>
    </source>
</reference>
<sequence>MSALGSLVVKLALEYAQFTQGLDKNEQAALKNAKNVQEAYDKMAGAVEDRYKSVKDSIANTVGGIISVAGLMAAAAKVREETINAEKEQSQLAAALKSTGEAAGWSQDRLNDMADAMEKATTYSAGEVNQAQARLLAYVNITGEQVPRAIRAAMDMGTRLEMNLNQSMETVAKALDKPSTGMQSLQRQGFKFTESQIEMAKALENSGRLADAQAIVFAELESSYGGAAEAARDTLGGALTAVGNTINSLMTADSASLPALRQSVEDLNTTLQSEGTRAAFQTFTGWVVGVGGAAVRAAANLVTFLNIVRNADPQAKANQSANTLQARSRYLLSQADLFTQLSEAEPSNENYKRHLAAVRSELNQVSASMTATSEQLKGLSGSTNTLAQETKGATQETAKQAAVVGLTDTYLKKYGSSAQKAAIEIAEWKSKLGAAFTPEMEAKIREAYAKQDAGARGAAQSVKQLQTAYDNMAKGLDEKIASQRLELATSEKLKDSDKLRIKYEEELKGSLAGLNQVQRDSLDTRLKTLATLEEEIEAQQKLAKLAEEERAYRQQWWGDQAKTVEELVAGNKALREEMELVGLNAIQQGEVLRLRAQAVLLTKEQTLADLERNSLLTGTMTREQIALQQEIELIRERLALTSLKSAHEASAAAAEASLQEWQVGVDQVTQSLSDQLMAGGRGFGGYLKNLARTLLFKPVIQAIVQPVAGGVTSMLGLNAAQSSSNAMGLLSNGRSLLSGSSAIFSDFGGYLSNTMYEWGGKLFSMGADTIGNGAYKIADALAGAADTINVAGNALGYGKALLDLTKGNYGGAIGTAIGTYFGGPVGAFIGSTLGNLVGGSIFGGKVSKRGEGIDGQLGGDLRAYADYKKSGGWFGSNKYWTDYGAMEGNAQIQSTFAALQTSITQQAKVLGVSADAIATYTRKIRFSTEGLSGDQVAARLQEEMTAAGEEMAALVLGTAQYTKAGETATATLQRLTGSLGVVNTTLEVTRGKLFDVGLAGANMASDLVDRFGGLDAYISASEAYYQAYYTQAERANQSTDAMRKQLEALGLTLPESREQFRQLVGSLDLTTASGREAYATLIKMAPQFDETATMLDELARAAAADLIATYTKAAAVAPGMKIAQDAMAAVVTQSDRFAGSVSTINKILGDSSSGVLVFGDRVQTVTSALDPAQLAVQRLRAEIMDMQASASGTVVDIDGLAKALDGVDVRTFSATVVGVFDLIANRIRSNLADIASEREAVREAAISIIAPRVMTPAQIREQIKAQTVALPNQNGIAAAQAALAKADTLVKQREAEWSAAVANNANRAPGLNNSAAQLEAQRGNAARNLVATYLRFGRVQDGVQGESLSGSLAGLAVYNDTQANMLAKMQNLPTAEIQAFADQLTRLGKSGLSDGYTSTATYLQMMESYKAATANEAANQAKAAGLREQAAALAAKATTAEQALAAARAQQSTATGNAQKAQLDYVAALQKYSMDSGKAVSNLSKLREETVAWYQSQAQLAQTMGDSAAGLRQTVADVRFSMLDTPAQFANLQERFNVAYSMAMSTSGETLAGYGNELNSLLNPLLQKAQEAGLSSSEYSSLVKTMLARAEAVANRLDKEAPKNYQEESLGLLGQIDSTLAALEAGAKSTEQLMVEAIKAGTDTTRDGLRAVIAVLRGQAVPAFAEGGMHAGGLRLVGERGRELEVTGAARYYSAEQTARLLAGVQPPVVAQLMQSPGVNLRPLVDEVQQLRREVTGLLQRVGGATEAVAVNTGRLQRNVDRITVEGMPVRNVENEHLVVQVEAADAADPAN</sequence>
<dbReference type="PATRIC" id="fig|285.49.peg.3879"/>
<dbReference type="Pfam" id="PF06791">
    <property type="entry name" value="TMP_2"/>
    <property type="match status" value="1"/>
</dbReference>
<organism evidence="3 4">
    <name type="scientific">Comamonas testosteroni</name>
    <name type="common">Pseudomonas testosteroni</name>
    <dbReference type="NCBI Taxonomy" id="285"/>
    <lineage>
        <taxon>Bacteria</taxon>
        <taxon>Pseudomonadati</taxon>
        <taxon>Pseudomonadota</taxon>
        <taxon>Betaproteobacteria</taxon>
        <taxon>Burkholderiales</taxon>
        <taxon>Comamonadaceae</taxon>
        <taxon>Comamonas</taxon>
    </lineage>
</organism>
<dbReference type="InterPro" id="IPR009628">
    <property type="entry name" value="Phage_tape_measure_N"/>
</dbReference>
<feature type="coiled-coil region" evidence="1">
    <location>
        <begin position="1423"/>
        <end position="1450"/>
    </location>
</feature>